<accession>A0A3Q9QVL6</accession>
<evidence type="ECO:0000313" key="5">
    <source>
        <dbReference type="EMBL" id="AZU64285.1"/>
    </source>
</evidence>
<dbReference type="SUPFAM" id="SSF51430">
    <property type="entry name" value="NAD(P)-linked oxidoreductase"/>
    <property type="match status" value="1"/>
</dbReference>
<dbReference type="STRING" id="1193713.GCA_001636315_01958"/>
<evidence type="ECO:0000259" key="4">
    <source>
        <dbReference type="Pfam" id="PF00248"/>
    </source>
</evidence>
<dbReference type="PANTHER" id="PTHR43150:SF4">
    <property type="entry name" value="L-GLYCERALDEHYDE 3-PHOSPHATE REDUCTASE"/>
    <property type="match status" value="1"/>
</dbReference>
<keyword evidence="3" id="KW-0560">Oxidoreductase</keyword>
<dbReference type="PANTHER" id="PTHR43150">
    <property type="entry name" value="HYPERKINETIC, ISOFORM M"/>
    <property type="match status" value="1"/>
</dbReference>
<evidence type="ECO:0000256" key="3">
    <source>
        <dbReference type="ARBA" id="ARBA00023002"/>
    </source>
</evidence>
<dbReference type="GO" id="GO:0051596">
    <property type="term" value="P:methylglyoxal catabolic process"/>
    <property type="evidence" value="ECO:0007669"/>
    <property type="project" value="TreeGrafter"/>
</dbReference>
<dbReference type="KEGG" id="nmk:CHR53_25295"/>
<sequence length="329" mass="36542">MVYQAAENRYESMKYNRSGRSGLQLPAVSLGLWHNFGGVDSFENGRAMLRKAFDLGITHFDLANNYGPPAGSAEEMFGQVLKKDFAPYRDEMVISTKAGYYMWPGPYGDWGSRKYLISSLDQSLKRMGLDYVDIFYSHRPDPNTPLEETMAALDAVVRQGKALYVGISNYSAEQTAQAIEILNSLGTPLLINQPDYSMFNRWIEDGLQDVLEENGVGSIVFSPLEQGLLTNKYLTGIPADSRAAKPTGFLQENEITPEVVARVQKLNELAAERGQSLSQMALAWVLRGGKVTSVLIGASKVSQIEENVAALNNLEFTHDELKRIDKILK</sequence>
<keyword evidence="6" id="KW-1185">Reference proteome</keyword>
<reference evidence="5 6" key="1">
    <citation type="submission" date="2017-07" db="EMBL/GenBank/DDBJ databases">
        <title>The complete genome sequence of Bacillus mesonae strain H20-5, an efficient strain improving plant abiotic stress resistance.</title>
        <authorList>
            <person name="Kim S.Y."/>
            <person name="Song H."/>
            <person name="Sang M.K."/>
            <person name="Weon H.-Y."/>
            <person name="Song J."/>
        </authorList>
    </citation>
    <scope>NUCLEOTIDE SEQUENCE [LARGE SCALE GENOMIC DNA]</scope>
    <source>
        <strain evidence="5 6">H20-5</strain>
    </source>
</reference>
<dbReference type="GO" id="GO:0016491">
    <property type="term" value="F:oxidoreductase activity"/>
    <property type="evidence" value="ECO:0007669"/>
    <property type="project" value="UniProtKB-KW"/>
</dbReference>
<dbReference type="CDD" id="cd19151">
    <property type="entry name" value="AKR_AKR14A2"/>
    <property type="match status" value="1"/>
</dbReference>
<gene>
    <name evidence="5" type="ORF">CHR53_25295</name>
</gene>
<evidence type="ECO:0000256" key="1">
    <source>
        <dbReference type="ARBA" id="ARBA00006515"/>
    </source>
</evidence>
<dbReference type="NCBIfam" id="NF007388">
    <property type="entry name" value="PRK09912.1"/>
    <property type="match status" value="1"/>
</dbReference>
<dbReference type="InterPro" id="IPR023210">
    <property type="entry name" value="NADP_OxRdtase_dom"/>
</dbReference>
<comment type="similarity">
    <text evidence="1">Belongs to the shaker potassium channel beta subunit family.</text>
</comment>
<dbReference type="AlphaFoldDB" id="A0A3Q9QVL6"/>
<dbReference type="Gene3D" id="3.20.20.100">
    <property type="entry name" value="NADP-dependent oxidoreductase domain"/>
    <property type="match status" value="1"/>
</dbReference>
<evidence type="ECO:0000256" key="2">
    <source>
        <dbReference type="ARBA" id="ARBA00022857"/>
    </source>
</evidence>
<dbReference type="Pfam" id="PF00248">
    <property type="entry name" value="Aldo_ket_red"/>
    <property type="match status" value="1"/>
</dbReference>
<organism evidence="5 6">
    <name type="scientific">Neobacillus mesonae</name>
    <dbReference type="NCBI Taxonomy" id="1193713"/>
    <lineage>
        <taxon>Bacteria</taxon>
        <taxon>Bacillati</taxon>
        <taxon>Bacillota</taxon>
        <taxon>Bacilli</taxon>
        <taxon>Bacillales</taxon>
        <taxon>Bacillaceae</taxon>
        <taxon>Neobacillus</taxon>
    </lineage>
</organism>
<protein>
    <submittedName>
        <fullName evidence="5">L-glyceraldehyde 3-phosphate reductase</fullName>
    </submittedName>
</protein>
<dbReference type="OrthoDB" id="9773828at2"/>
<keyword evidence="2" id="KW-0521">NADP</keyword>
<dbReference type="InterPro" id="IPR036812">
    <property type="entry name" value="NAD(P)_OxRdtase_dom_sf"/>
</dbReference>
<dbReference type="RefSeq" id="WP_066388616.1">
    <property type="nucleotide sequence ID" value="NZ_CP022572.1"/>
</dbReference>
<feature type="domain" description="NADP-dependent oxidoreductase" evidence="4">
    <location>
        <begin position="28"/>
        <end position="328"/>
    </location>
</feature>
<name>A0A3Q9QVL6_9BACI</name>
<dbReference type="InterPro" id="IPR005399">
    <property type="entry name" value="K_chnl_volt-dep_bsu_KCNAB-rel"/>
</dbReference>
<dbReference type="Proteomes" id="UP000282892">
    <property type="component" value="Chromosome"/>
</dbReference>
<evidence type="ECO:0000313" key="6">
    <source>
        <dbReference type="Proteomes" id="UP000282892"/>
    </source>
</evidence>
<proteinExistence type="inferred from homology"/>
<dbReference type="EMBL" id="CP022572">
    <property type="protein sequence ID" value="AZU64285.1"/>
    <property type="molecule type" value="Genomic_DNA"/>
</dbReference>